<evidence type="ECO:0000256" key="4">
    <source>
        <dbReference type="ARBA" id="ARBA00023163"/>
    </source>
</evidence>
<evidence type="ECO:0000313" key="7">
    <source>
        <dbReference type="Proteomes" id="UP001382455"/>
    </source>
</evidence>
<gene>
    <name evidence="6" type="ORF">WAE96_18505</name>
</gene>
<name>A0ABU8EXI4_9GAMM</name>
<dbReference type="Pfam" id="PF02954">
    <property type="entry name" value="HTH_8"/>
    <property type="match status" value="1"/>
</dbReference>
<proteinExistence type="predicted"/>
<dbReference type="InterPro" id="IPR027417">
    <property type="entry name" value="P-loop_NTPase"/>
</dbReference>
<dbReference type="Gene3D" id="1.10.10.60">
    <property type="entry name" value="Homeodomain-like"/>
    <property type="match status" value="1"/>
</dbReference>
<dbReference type="Proteomes" id="UP001382455">
    <property type="component" value="Unassembled WGS sequence"/>
</dbReference>
<dbReference type="SUPFAM" id="SSF52540">
    <property type="entry name" value="P-loop containing nucleoside triphosphate hydrolases"/>
    <property type="match status" value="1"/>
</dbReference>
<keyword evidence="7" id="KW-1185">Reference proteome</keyword>
<dbReference type="Gene3D" id="3.30.450.20">
    <property type="entry name" value="PAS domain"/>
    <property type="match status" value="1"/>
</dbReference>
<keyword evidence="3" id="KW-0805">Transcription regulation</keyword>
<evidence type="ECO:0000256" key="3">
    <source>
        <dbReference type="ARBA" id="ARBA00023015"/>
    </source>
</evidence>
<dbReference type="InterPro" id="IPR058031">
    <property type="entry name" value="AAA_lid_NorR"/>
</dbReference>
<dbReference type="PROSITE" id="PS00675">
    <property type="entry name" value="SIGMA54_INTERACT_1"/>
    <property type="match status" value="1"/>
</dbReference>
<keyword evidence="2" id="KW-0067">ATP-binding</keyword>
<dbReference type="Gene3D" id="1.10.8.60">
    <property type="match status" value="1"/>
</dbReference>
<reference evidence="6 7" key="1">
    <citation type="submission" date="2023-12" db="EMBL/GenBank/DDBJ databases">
        <title>Friends and Foes: Symbiotic and Algicidal bacterial influence on Karenia brevis blooms.</title>
        <authorList>
            <person name="Fei C."/>
            <person name="Mohamed A.R."/>
            <person name="Booker A."/>
            <person name="Arshad M."/>
            <person name="Klass S."/>
            <person name="Ahn S."/>
            <person name="Gilbert P.M."/>
            <person name="Heil C.A."/>
            <person name="Martinez J.M."/>
            <person name="Amin S.A."/>
        </authorList>
    </citation>
    <scope>NUCLEOTIDE SEQUENCE [LARGE SCALE GENOMIC DNA]</scope>
    <source>
        <strain evidence="6 7">CE15</strain>
    </source>
</reference>
<evidence type="ECO:0000313" key="6">
    <source>
        <dbReference type="EMBL" id="MEI4551675.1"/>
    </source>
</evidence>
<evidence type="ECO:0000256" key="1">
    <source>
        <dbReference type="ARBA" id="ARBA00022741"/>
    </source>
</evidence>
<dbReference type="SMART" id="SM00382">
    <property type="entry name" value="AAA"/>
    <property type="match status" value="1"/>
</dbReference>
<evidence type="ECO:0000259" key="5">
    <source>
        <dbReference type="PROSITE" id="PS50045"/>
    </source>
</evidence>
<accession>A0ABU8EXI4</accession>
<dbReference type="RefSeq" id="WP_336436614.1">
    <property type="nucleotide sequence ID" value="NZ_JBAWKS010000002.1"/>
</dbReference>
<dbReference type="InterPro" id="IPR009057">
    <property type="entry name" value="Homeodomain-like_sf"/>
</dbReference>
<dbReference type="PRINTS" id="PR01590">
    <property type="entry name" value="HTHFIS"/>
</dbReference>
<dbReference type="Gene3D" id="3.40.50.300">
    <property type="entry name" value="P-loop containing nucleotide triphosphate hydrolases"/>
    <property type="match status" value="1"/>
</dbReference>
<evidence type="ECO:0000256" key="2">
    <source>
        <dbReference type="ARBA" id="ARBA00022840"/>
    </source>
</evidence>
<keyword evidence="4" id="KW-0804">Transcription</keyword>
<dbReference type="InterPro" id="IPR003593">
    <property type="entry name" value="AAA+_ATPase"/>
</dbReference>
<keyword evidence="1" id="KW-0547">Nucleotide-binding</keyword>
<dbReference type="PANTHER" id="PTHR32071">
    <property type="entry name" value="TRANSCRIPTIONAL REGULATORY PROTEIN"/>
    <property type="match status" value="1"/>
</dbReference>
<dbReference type="InterPro" id="IPR002197">
    <property type="entry name" value="HTH_Fis"/>
</dbReference>
<dbReference type="CDD" id="cd00009">
    <property type="entry name" value="AAA"/>
    <property type="match status" value="1"/>
</dbReference>
<dbReference type="SUPFAM" id="SSF46689">
    <property type="entry name" value="Homeodomain-like"/>
    <property type="match status" value="1"/>
</dbReference>
<protein>
    <submittedName>
        <fullName evidence="6">Sigma-54 dependent transcriptional regulator</fullName>
    </submittedName>
</protein>
<sequence>MANSVIQGLINIIDKPAIFIDLNYVIVAVNNAYRDTYQTPIELGKSTCFAISHKASKPCDQMGEACPMLECKKTNKPTSVVHIHDTHLGKQYCDIVMKPIFDENDVLMGFVEILDKIDFASVKAQKNKMLGQSDAFKALLNKVNRAAKTEISVLLQGETGTGKELVARALHDASRRKDKPFIVIECSGLPEQLFESELFGHEKGAFTGATSQKKGLVEIVEGGTLFFDEIGDVPLNMQVKLLRLIETQSFRAVGSLRQKRTDFRLVCASHKNLLEMVEKGEFRKDLYYRIATFPINLPSLQSRQADIALLAKFFLKHSEFKDKQFSEAALEKLAQYPYPGNIRELKSIVLQAAILADDDVIYDTDVPFENTAHLQHTAEIYADLAQPNYNEVFEVLSLEQTEKNYLAKAVEHFQGSTEELAHKLGVSSRTLYRKLTKYGLSLTK</sequence>
<dbReference type="Pfam" id="PF25601">
    <property type="entry name" value="AAA_lid_14"/>
    <property type="match status" value="1"/>
</dbReference>
<dbReference type="EMBL" id="JBAWKS010000002">
    <property type="protein sequence ID" value="MEI4551675.1"/>
    <property type="molecule type" value="Genomic_DNA"/>
</dbReference>
<organism evidence="6 7">
    <name type="scientific">Pseudoalteromonas spongiae</name>
    <dbReference type="NCBI Taxonomy" id="298657"/>
    <lineage>
        <taxon>Bacteria</taxon>
        <taxon>Pseudomonadati</taxon>
        <taxon>Pseudomonadota</taxon>
        <taxon>Gammaproteobacteria</taxon>
        <taxon>Alteromonadales</taxon>
        <taxon>Pseudoalteromonadaceae</taxon>
        <taxon>Pseudoalteromonas</taxon>
    </lineage>
</organism>
<comment type="caution">
    <text evidence="6">The sequence shown here is derived from an EMBL/GenBank/DDBJ whole genome shotgun (WGS) entry which is preliminary data.</text>
</comment>
<dbReference type="Pfam" id="PF00158">
    <property type="entry name" value="Sigma54_activat"/>
    <property type="match status" value="1"/>
</dbReference>
<dbReference type="InterPro" id="IPR025662">
    <property type="entry name" value="Sigma_54_int_dom_ATP-bd_1"/>
</dbReference>
<dbReference type="InterPro" id="IPR002078">
    <property type="entry name" value="Sigma_54_int"/>
</dbReference>
<feature type="domain" description="Sigma-54 factor interaction" evidence="5">
    <location>
        <begin position="129"/>
        <end position="354"/>
    </location>
</feature>
<dbReference type="PROSITE" id="PS50045">
    <property type="entry name" value="SIGMA54_INTERACT_4"/>
    <property type="match status" value="1"/>
</dbReference>